<dbReference type="EMBL" id="FLOB01000015">
    <property type="protein sequence ID" value="SBS36950.1"/>
    <property type="molecule type" value="Genomic_DNA"/>
</dbReference>
<gene>
    <name evidence="1" type="ORF">MSP8886_03914</name>
</gene>
<keyword evidence="2" id="KW-1185">Reference proteome</keyword>
<reference evidence="1 2" key="1">
    <citation type="submission" date="2016-06" db="EMBL/GenBank/DDBJ databases">
        <authorList>
            <person name="Kjaerup R.B."/>
            <person name="Dalgaard T.S."/>
            <person name="Juul-Madsen H.R."/>
        </authorList>
    </citation>
    <scope>NUCLEOTIDE SEQUENCE [LARGE SCALE GENOMIC DNA]</scope>
    <source>
        <strain evidence="1 2">CECT 8886</strain>
    </source>
</reference>
<dbReference type="STRING" id="1792290.MSP8886_03914"/>
<sequence length="55" mass="6350">MKDHLKPLVESGCLLFVPVYSIRAKLVIKGKKGIIKNREPTLVLEAFYSNDIHYY</sequence>
<name>A0A1A8TR57_9GAMM</name>
<accession>A0A1A8TR57</accession>
<dbReference type="Proteomes" id="UP000092544">
    <property type="component" value="Unassembled WGS sequence"/>
</dbReference>
<evidence type="ECO:0000313" key="2">
    <source>
        <dbReference type="Proteomes" id="UP000092544"/>
    </source>
</evidence>
<protein>
    <submittedName>
        <fullName evidence="1">Uncharacterized protein</fullName>
    </submittedName>
</protein>
<evidence type="ECO:0000313" key="1">
    <source>
        <dbReference type="EMBL" id="SBS36950.1"/>
    </source>
</evidence>
<dbReference type="AlphaFoldDB" id="A0A1A8TR57"/>
<organism evidence="1 2">
    <name type="scientific">Marinomonas spartinae</name>
    <dbReference type="NCBI Taxonomy" id="1792290"/>
    <lineage>
        <taxon>Bacteria</taxon>
        <taxon>Pseudomonadati</taxon>
        <taxon>Pseudomonadota</taxon>
        <taxon>Gammaproteobacteria</taxon>
        <taxon>Oceanospirillales</taxon>
        <taxon>Oceanospirillaceae</taxon>
        <taxon>Marinomonas</taxon>
    </lineage>
</organism>
<proteinExistence type="predicted"/>